<dbReference type="AlphaFoldDB" id="A0A9J6CXN0"/>
<sequence length="301" mass="34221">MVGPPTEILVRLRPYQAIRCLAKQIHEIRRPFVVGAVDLTNCIRLQSEEVTRRIYRCTQLRSLQCIACHLTSHDVLELMMTELRRLVELELSLVSKPDSMVRQLSIDDVASRLSHAERVHGLRRLYVEVAGEGNFRHLSALLSLCRYVKHVHGPFSDAFLHCRNIIAILHDLETFTFTSEQPSYKQPDLTASLNFVNCAAVCGNVSFRKPTGTWSCVRLRAPCARSPRACYPSLPVGDGGRRLGRRPRDRMDLCGQPRHDWTKVSLLCLLLFPEEPSSFCYPAAGISYRESLRLFFSTALK</sequence>
<dbReference type="VEuPathDB" id="VectorBase:LOC119179799"/>
<gene>
    <name evidence="1" type="ORF">HPB51_028311</name>
</gene>
<organism evidence="1 2">
    <name type="scientific">Rhipicephalus microplus</name>
    <name type="common">Cattle tick</name>
    <name type="synonym">Boophilus microplus</name>
    <dbReference type="NCBI Taxonomy" id="6941"/>
    <lineage>
        <taxon>Eukaryota</taxon>
        <taxon>Metazoa</taxon>
        <taxon>Ecdysozoa</taxon>
        <taxon>Arthropoda</taxon>
        <taxon>Chelicerata</taxon>
        <taxon>Arachnida</taxon>
        <taxon>Acari</taxon>
        <taxon>Parasitiformes</taxon>
        <taxon>Ixodida</taxon>
        <taxon>Ixodoidea</taxon>
        <taxon>Ixodidae</taxon>
        <taxon>Rhipicephalinae</taxon>
        <taxon>Rhipicephalus</taxon>
        <taxon>Boophilus</taxon>
    </lineage>
</organism>
<keyword evidence="2" id="KW-1185">Reference proteome</keyword>
<reference evidence="1" key="1">
    <citation type="journal article" date="2020" name="Cell">
        <title>Large-Scale Comparative Analyses of Tick Genomes Elucidate Their Genetic Diversity and Vector Capacities.</title>
        <authorList>
            <consortium name="Tick Genome and Microbiome Consortium (TIGMIC)"/>
            <person name="Jia N."/>
            <person name="Wang J."/>
            <person name="Shi W."/>
            <person name="Du L."/>
            <person name="Sun Y."/>
            <person name="Zhan W."/>
            <person name="Jiang J.F."/>
            <person name="Wang Q."/>
            <person name="Zhang B."/>
            <person name="Ji P."/>
            <person name="Bell-Sakyi L."/>
            <person name="Cui X.M."/>
            <person name="Yuan T.T."/>
            <person name="Jiang B.G."/>
            <person name="Yang W.F."/>
            <person name="Lam T.T."/>
            <person name="Chang Q.C."/>
            <person name="Ding S.J."/>
            <person name="Wang X.J."/>
            <person name="Zhu J.G."/>
            <person name="Ruan X.D."/>
            <person name="Zhao L."/>
            <person name="Wei J.T."/>
            <person name="Ye R.Z."/>
            <person name="Que T.C."/>
            <person name="Du C.H."/>
            <person name="Zhou Y.H."/>
            <person name="Cheng J.X."/>
            <person name="Dai P.F."/>
            <person name="Guo W.B."/>
            <person name="Han X.H."/>
            <person name="Huang E.J."/>
            <person name="Li L.F."/>
            <person name="Wei W."/>
            <person name="Gao Y.C."/>
            <person name="Liu J.Z."/>
            <person name="Shao H.Z."/>
            <person name="Wang X."/>
            <person name="Wang C.C."/>
            <person name="Yang T.C."/>
            <person name="Huo Q.B."/>
            <person name="Li W."/>
            <person name="Chen H.Y."/>
            <person name="Chen S.E."/>
            <person name="Zhou L.G."/>
            <person name="Ni X.B."/>
            <person name="Tian J.H."/>
            <person name="Sheng Y."/>
            <person name="Liu T."/>
            <person name="Pan Y.S."/>
            <person name="Xia L.Y."/>
            <person name="Li J."/>
            <person name="Zhao F."/>
            <person name="Cao W.C."/>
        </authorList>
    </citation>
    <scope>NUCLEOTIDE SEQUENCE</scope>
    <source>
        <strain evidence="1">Rmic-2018</strain>
    </source>
</reference>
<proteinExistence type="predicted"/>
<dbReference type="EMBL" id="JABSTU010005001">
    <property type="protein sequence ID" value="KAH7950650.1"/>
    <property type="molecule type" value="Genomic_DNA"/>
</dbReference>
<evidence type="ECO:0000313" key="2">
    <source>
        <dbReference type="Proteomes" id="UP000821866"/>
    </source>
</evidence>
<reference evidence="1" key="2">
    <citation type="submission" date="2021-09" db="EMBL/GenBank/DDBJ databases">
        <authorList>
            <person name="Jia N."/>
            <person name="Wang J."/>
            <person name="Shi W."/>
            <person name="Du L."/>
            <person name="Sun Y."/>
            <person name="Zhan W."/>
            <person name="Jiang J."/>
            <person name="Wang Q."/>
            <person name="Zhang B."/>
            <person name="Ji P."/>
            <person name="Sakyi L.B."/>
            <person name="Cui X."/>
            <person name="Yuan T."/>
            <person name="Jiang B."/>
            <person name="Yang W."/>
            <person name="Lam T.T.-Y."/>
            <person name="Chang Q."/>
            <person name="Ding S."/>
            <person name="Wang X."/>
            <person name="Zhu J."/>
            <person name="Ruan X."/>
            <person name="Zhao L."/>
            <person name="Wei J."/>
            <person name="Que T."/>
            <person name="Du C."/>
            <person name="Cheng J."/>
            <person name="Dai P."/>
            <person name="Han X."/>
            <person name="Huang E."/>
            <person name="Gao Y."/>
            <person name="Liu J."/>
            <person name="Shao H."/>
            <person name="Ye R."/>
            <person name="Li L."/>
            <person name="Wei W."/>
            <person name="Wang X."/>
            <person name="Wang C."/>
            <person name="Huo Q."/>
            <person name="Li W."/>
            <person name="Guo W."/>
            <person name="Chen H."/>
            <person name="Chen S."/>
            <person name="Zhou L."/>
            <person name="Zhou L."/>
            <person name="Ni X."/>
            <person name="Tian J."/>
            <person name="Zhou Y."/>
            <person name="Sheng Y."/>
            <person name="Liu T."/>
            <person name="Pan Y."/>
            <person name="Xia L."/>
            <person name="Li J."/>
            <person name="Zhao F."/>
            <person name="Cao W."/>
        </authorList>
    </citation>
    <scope>NUCLEOTIDE SEQUENCE</scope>
    <source>
        <strain evidence="1">Rmic-2018</strain>
        <tissue evidence="1">Larvae</tissue>
    </source>
</reference>
<dbReference type="Proteomes" id="UP000821866">
    <property type="component" value="Unassembled WGS sequence"/>
</dbReference>
<evidence type="ECO:0000313" key="1">
    <source>
        <dbReference type="EMBL" id="KAH7950650.1"/>
    </source>
</evidence>
<protein>
    <submittedName>
        <fullName evidence="1">Uncharacterized protein</fullName>
    </submittedName>
</protein>
<accession>A0A9J6CXN0</accession>
<comment type="caution">
    <text evidence="1">The sequence shown here is derived from an EMBL/GenBank/DDBJ whole genome shotgun (WGS) entry which is preliminary data.</text>
</comment>
<name>A0A9J6CXN0_RHIMP</name>